<sequence>MYTAKYIRICNGHYGKIPAICKPSVVVKRYKFNQWKQNTIESTDCFEKDVGRCSRMTSEATRCEVFEKLLLRTSSCGTASSRLCTGLVGTRQSCSRCEECEEAFSKVKQQLASSEELMCHSPDSARVADAADRDGAPHITAAHHHSPRAAFTPLCSH</sequence>
<proteinExistence type="predicted"/>
<accession>A0ACC2QKM8</accession>
<protein>
    <submittedName>
        <fullName evidence="1">Uncharacterized protein</fullName>
    </submittedName>
</protein>
<keyword evidence="2" id="KW-1185">Reference proteome</keyword>
<dbReference type="Proteomes" id="UP001231649">
    <property type="component" value="Chromosome 3"/>
</dbReference>
<evidence type="ECO:0000313" key="2">
    <source>
        <dbReference type="Proteomes" id="UP001231649"/>
    </source>
</evidence>
<gene>
    <name evidence="1" type="ORF">PYW08_011482</name>
</gene>
<name>A0ACC2QKM8_9NEOP</name>
<dbReference type="EMBL" id="CM056779">
    <property type="protein sequence ID" value="KAJ8719307.1"/>
    <property type="molecule type" value="Genomic_DNA"/>
</dbReference>
<evidence type="ECO:0000313" key="1">
    <source>
        <dbReference type="EMBL" id="KAJ8719307.1"/>
    </source>
</evidence>
<reference evidence="1" key="1">
    <citation type="submission" date="2023-03" db="EMBL/GenBank/DDBJ databases">
        <title>Chromosome-level genomes of two armyworms, Mythimna separata and Mythimna loreyi, provide insights into the biosynthesis and reception of sex pheromones.</title>
        <authorList>
            <person name="Zhao H."/>
        </authorList>
    </citation>
    <scope>NUCLEOTIDE SEQUENCE</scope>
    <source>
        <strain evidence="1">BeijingLab</strain>
    </source>
</reference>
<organism evidence="1 2">
    <name type="scientific">Mythimna loreyi</name>
    <dbReference type="NCBI Taxonomy" id="667449"/>
    <lineage>
        <taxon>Eukaryota</taxon>
        <taxon>Metazoa</taxon>
        <taxon>Ecdysozoa</taxon>
        <taxon>Arthropoda</taxon>
        <taxon>Hexapoda</taxon>
        <taxon>Insecta</taxon>
        <taxon>Pterygota</taxon>
        <taxon>Neoptera</taxon>
        <taxon>Endopterygota</taxon>
        <taxon>Lepidoptera</taxon>
        <taxon>Glossata</taxon>
        <taxon>Ditrysia</taxon>
        <taxon>Noctuoidea</taxon>
        <taxon>Noctuidae</taxon>
        <taxon>Noctuinae</taxon>
        <taxon>Hadenini</taxon>
        <taxon>Mythimna</taxon>
    </lineage>
</organism>
<comment type="caution">
    <text evidence="1">The sequence shown here is derived from an EMBL/GenBank/DDBJ whole genome shotgun (WGS) entry which is preliminary data.</text>
</comment>